<dbReference type="Pfam" id="PF07707">
    <property type="entry name" value="BACK"/>
    <property type="match status" value="1"/>
</dbReference>
<dbReference type="InterPro" id="IPR000210">
    <property type="entry name" value="BTB/POZ_dom"/>
</dbReference>
<sequence>MPKTFILEKFINNKSVNGYGLNRCFTFDRQTQHPSKIYANEILFRNELNKLRLDNLYTDVKLSCRGKDFGAHKFILASMCEFFHEIFVVRPVFERKSLNTVDLNELEPCVLEALLSFIYTGEMELGNFSVCHLNSLVKTSTTWKLGAVERTVLDHLMKTLNETNFNYALQIAIRLDDKDSEEKILTFLCDNIEAVWVPAEFADMNEPHLHQIFNNVSETLRCHDNLLRILLTWVNFNPEERRTNLNRLLSFVNFEKITITLATVLLQGKFFIGCGESRFLKEELRNKIVAFSEIKETVMPCEWQGIMNEELKKAINIVPSLDLSAGRDQFIIVVGRDESNRVVFVKYNFMLNEWGDLQDTGASLEDNPGITIYQDKIFLLVAKIFVAIN</sequence>
<dbReference type="Gene3D" id="1.25.40.420">
    <property type="match status" value="1"/>
</dbReference>
<evidence type="ECO:0000259" key="1">
    <source>
        <dbReference type="PROSITE" id="PS50097"/>
    </source>
</evidence>
<dbReference type="PhylomeDB" id="T1IYU0"/>
<dbReference type="EMBL" id="AFFK01020351">
    <property type="status" value="NOT_ANNOTATED_CDS"/>
    <property type="molecule type" value="Genomic_DNA"/>
</dbReference>
<dbReference type="Pfam" id="PF00651">
    <property type="entry name" value="BTB"/>
    <property type="match status" value="1"/>
</dbReference>
<dbReference type="SMART" id="SM00225">
    <property type="entry name" value="BTB"/>
    <property type="match status" value="1"/>
</dbReference>
<dbReference type="Gene3D" id="3.30.710.10">
    <property type="entry name" value="Potassium Channel Kv1.1, Chain A"/>
    <property type="match status" value="1"/>
</dbReference>
<dbReference type="PROSITE" id="PS50097">
    <property type="entry name" value="BTB"/>
    <property type="match status" value="1"/>
</dbReference>
<organism evidence="2 3">
    <name type="scientific">Strigamia maritima</name>
    <name type="common">European centipede</name>
    <name type="synonym">Geophilus maritimus</name>
    <dbReference type="NCBI Taxonomy" id="126957"/>
    <lineage>
        <taxon>Eukaryota</taxon>
        <taxon>Metazoa</taxon>
        <taxon>Ecdysozoa</taxon>
        <taxon>Arthropoda</taxon>
        <taxon>Myriapoda</taxon>
        <taxon>Chilopoda</taxon>
        <taxon>Pleurostigmophora</taxon>
        <taxon>Geophilomorpha</taxon>
        <taxon>Linotaeniidae</taxon>
        <taxon>Strigamia</taxon>
    </lineage>
</organism>
<dbReference type="PANTHER" id="PTHR45632">
    <property type="entry name" value="LD33804P"/>
    <property type="match status" value="1"/>
</dbReference>
<feature type="domain" description="BTB" evidence="1">
    <location>
        <begin position="58"/>
        <end position="127"/>
    </location>
</feature>
<dbReference type="InterPro" id="IPR011705">
    <property type="entry name" value="BACK"/>
</dbReference>
<dbReference type="Proteomes" id="UP000014500">
    <property type="component" value="Unassembled WGS sequence"/>
</dbReference>
<evidence type="ECO:0000313" key="2">
    <source>
        <dbReference type="EnsemblMetazoa" id="SMAR006408-PA"/>
    </source>
</evidence>
<dbReference type="STRING" id="126957.T1IYU0"/>
<protein>
    <recommendedName>
        <fullName evidence="1">BTB domain-containing protein</fullName>
    </recommendedName>
</protein>
<evidence type="ECO:0000313" key="3">
    <source>
        <dbReference type="Proteomes" id="UP000014500"/>
    </source>
</evidence>
<reference evidence="3" key="1">
    <citation type="submission" date="2011-05" db="EMBL/GenBank/DDBJ databases">
        <authorList>
            <person name="Richards S.R."/>
            <person name="Qu J."/>
            <person name="Jiang H."/>
            <person name="Jhangiani S.N."/>
            <person name="Agravi P."/>
            <person name="Goodspeed R."/>
            <person name="Gross S."/>
            <person name="Mandapat C."/>
            <person name="Jackson L."/>
            <person name="Mathew T."/>
            <person name="Pu L."/>
            <person name="Thornton R."/>
            <person name="Saada N."/>
            <person name="Wilczek-Boney K.B."/>
            <person name="Lee S."/>
            <person name="Kovar C."/>
            <person name="Wu Y."/>
            <person name="Scherer S.E."/>
            <person name="Worley K.C."/>
            <person name="Muzny D.M."/>
            <person name="Gibbs R."/>
        </authorList>
    </citation>
    <scope>NUCLEOTIDE SEQUENCE</scope>
    <source>
        <strain evidence="3">Brora</strain>
    </source>
</reference>
<dbReference type="eggNOG" id="KOG4441">
    <property type="taxonomic scope" value="Eukaryota"/>
</dbReference>
<proteinExistence type="predicted"/>
<dbReference type="OMA" id="VENNFRY"/>
<reference evidence="2" key="2">
    <citation type="submission" date="2015-02" db="UniProtKB">
        <authorList>
            <consortium name="EnsemblMetazoa"/>
        </authorList>
    </citation>
    <scope>IDENTIFICATION</scope>
</reference>
<keyword evidence="3" id="KW-1185">Reference proteome</keyword>
<dbReference type="EnsemblMetazoa" id="SMAR006408-RA">
    <property type="protein sequence ID" value="SMAR006408-PA"/>
    <property type="gene ID" value="SMAR006408"/>
</dbReference>
<dbReference type="HOGENOM" id="CLU_710421_0_0_1"/>
<dbReference type="SUPFAM" id="SSF54695">
    <property type="entry name" value="POZ domain"/>
    <property type="match status" value="1"/>
</dbReference>
<dbReference type="AlphaFoldDB" id="T1IYU0"/>
<dbReference type="CDD" id="cd18186">
    <property type="entry name" value="BTB_POZ_ZBTB_KLHL-like"/>
    <property type="match status" value="1"/>
</dbReference>
<dbReference type="InterPro" id="IPR011333">
    <property type="entry name" value="SKP1/BTB/POZ_sf"/>
</dbReference>
<accession>T1IYU0</accession>
<name>T1IYU0_STRMM</name>